<feature type="domain" description="VWFA" evidence="1">
    <location>
        <begin position="7"/>
        <end position="152"/>
    </location>
</feature>
<dbReference type="InterPro" id="IPR036465">
    <property type="entry name" value="vWFA_dom_sf"/>
</dbReference>
<evidence type="ECO:0000313" key="2">
    <source>
        <dbReference type="EMBL" id="MEI4769758.1"/>
    </source>
</evidence>
<accession>A0ABU8F437</accession>
<dbReference type="InterPro" id="IPR002035">
    <property type="entry name" value="VWF_A"/>
</dbReference>
<reference evidence="2 3" key="1">
    <citation type="submission" date="2024-01" db="EMBL/GenBank/DDBJ databases">
        <title>Seven novel Bacillus-like species.</title>
        <authorList>
            <person name="Liu G."/>
        </authorList>
    </citation>
    <scope>NUCLEOTIDE SEQUENCE [LARGE SCALE GENOMIC DNA]</scope>
    <source>
        <strain evidence="2 3">FJAT-51614</strain>
    </source>
</reference>
<protein>
    <recommendedName>
        <fullName evidence="1">VWFA domain-containing protein</fullName>
    </recommendedName>
</protein>
<dbReference type="PROSITE" id="PS50234">
    <property type="entry name" value="VWFA"/>
    <property type="match status" value="1"/>
</dbReference>
<dbReference type="RefSeq" id="WP_336497311.1">
    <property type="nucleotide sequence ID" value="NZ_JBAWSY010000005.1"/>
</dbReference>
<organism evidence="2 3">
    <name type="scientific">Psychrobacillus mangrovi</name>
    <dbReference type="NCBI Taxonomy" id="3117745"/>
    <lineage>
        <taxon>Bacteria</taxon>
        <taxon>Bacillati</taxon>
        <taxon>Bacillota</taxon>
        <taxon>Bacilli</taxon>
        <taxon>Bacillales</taxon>
        <taxon>Bacillaceae</taxon>
        <taxon>Psychrobacillus</taxon>
    </lineage>
</organism>
<keyword evidence="3" id="KW-1185">Reference proteome</keyword>
<dbReference type="EMBL" id="JBAWSY010000005">
    <property type="protein sequence ID" value="MEI4769758.1"/>
    <property type="molecule type" value="Genomic_DNA"/>
</dbReference>
<evidence type="ECO:0000259" key="1">
    <source>
        <dbReference type="PROSITE" id="PS50234"/>
    </source>
</evidence>
<sequence length="220" mass="24791">MKRNLTELVFILDKSGSMAGLEADTIGGYNAMLAKQKKEEGIATVTTVTTVLFNHEYELLHDRINVRGISSITEKEYEVGGTTALLDAIGSTIQKIGNAQKRTMEDERASKVLFVITTDGMENASCEYTYDKIKSMIAQQKEKCGWEFIFLGANIDAISTAAKFGINEEFAVEYHADNEGTQLNYQALNEAVTSFRKGKKIDRTWKKDIEEDFQRRSFRK</sequence>
<dbReference type="Gene3D" id="3.40.50.410">
    <property type="entry name" value="von Willebrand factor, type A domain"/>
    <property type="match status" value="1"/>
</dbReference>
<dbReference type="Proteomes" id="UP001364890">
    <property type="component" value="Unassembled WGS sequence"/>
</dbReference>
<name>A0ABU8F437_9BACI</name>
<gene>
    <name evidence="2" type="ORF">WAX74_08860</name>
</gene>
<proteinExistence type="predicted"/>
<evidence type="ECO:0000313" key="3">
    <source>
        <dbReference type="Proteomes" id="UP001364890"/>
    </source>
</evidence>
<dbReference type="SUPFAM" id="SSF53300">
    <property type="entry name" value="vWA-like"/>
    <property type="match status" value="1"/>
</dbReference>
<comment type="caution">
    <text evidence="2">The sequence shown here is derived from an EMBL/GenBank/DDBJ whole genome shotgun (WGS) entry which is preliminary data.</text>
</comment>